<sequence length="269" mass="30805">MAEGRSDEEEDPNDIIVHTAGTITSPPPLPTLPFDVFPEFLGRLPIKLLVQLRCLCKFFYSLIADPTFAKKHLQLSTKRHHLMITSWNNLAELVEYVSPIPSVLSTSIVVTHTQLYPPNTLTIREKEVFFNTLGADYWKRIEGIPHYYDICGVGIFVSDTVNWLAIDESSSYFILISLDFEESYQQLLLPESENDSWTLSAARDCFVVNSMKNHTNNNLMCGARDNQATKIKVYESYKYKPKVENNCEKNTKKKKNTKKFVDPVRSNLT</sequence>
<keyword evidence="5" id="KW-1185">Reference proteome</keyword>
<gene>
    <name evidence="3" type="ordered locus">MTR_3g006480</name>
</gene>
<organism evidence="3 5">
    <name type="scientific">Medicago truncatula</name>
    <name type="common">Barrel medic</name>
    <name type="synonym">Medicago tribuloides</name>
    <dbReference type="NCBI Taxonomy" id="3880"/>
    <lineage>
        <taxon>Eukaryota</taxon>
        <taxon>Viridiplantae</taxon>
        <taxon>Streptophyta</taxon>
        <taxon>Embryophyta</taxon>
        <taxon>Tracheophyta</taxon>
        <taxon>Spermatophyta</taxon>
        <taxon>Magnoliopsida</taxon>
        <taxon>eudicotyledons</taxon>
        <taxon>Gunneridae</taxon>
        <taxon>Pentapetalae</taxon>
        <taxon>rosids</taxon>
        <taxon>fabids</taxon>
        <taxon>Fabales</taxon>
        <taxon>Fabaceae</taxon>
        <taxon>Papilionoideae</taxon>
        <taxon>50 kb inversion clade</taxon>
        <taxon>NPAAA clade</taxon>
        <taxon>Hologalegina</taxon>
        <taxon>IRL clade</taxon>
        <taxon>Trifolieae</taxon>
        <taxon>Medicago</taxon>
    </lineage>
</organism>
<dbReference type="EMBL" id="CM001219">
    <property type="protein sequence ID" value="KEH32804.1"/>
    <property type="molecule type" value="Genomic_DNA"/>
</dbReference>
<feature type="domain" description="F-box" evidence="2">
    <location>
        <begin position="26"/>
        <end position="72"/>
    </location>
</feature>
<proteinExistence type="predicted"/>
<dbReference type="Proteomes" id="UP000002051">
    <property type="component" value="Chromosome 3"/>
</dbReference>
<evidence type="ECO:0000313" key="4">
    <source>
        <dbReference type="EnsemblPlants" id="KEH32804"/>
    </source>
</evidence>
<feature type="region of interest" description="Disordered" evidence="1">
    <location>
        <begin position="248"/>
        <end position="269"/>
    </location>
</feature>
<dbReference type="AlphaFoldDB" id="A0A072USK9"/>
<dbReference type="InterPro" id="IPR050796">
    <property type="entry name" value="SCF_F-box_component"/>
</dbReference>
<reference evidence="3 5" key="2">
    <citation type="journal article" date="2014" name="BMC Genomics">
        <title>An improved genome release (version Mt4.0) for the model legume Medicago truncatula.</title>
        <authorList>
            <person name="Tang H."/>
            <person name="Krishnakumar V."/>
            <person name="Bidwell S."/>
            <person name="Rosen B."/>
            <person name="Chan A."/>
            <person name="Zhou S."/>
            <person name="Gentzbittel L."/>
            <person name="Childs K.L."/>
            <person name="Yandell M."/>
            <person name="Gundlach H."/>
            <person name="Mayer K.F."/>
            <person name="Schwartz D.C."/>
            <person name="Town C.D."/>
        </authorList>
    </citation>
    <scope>GENOME REANNOTATION</scope>
    <source>
        <strain evidence="3">A17</strain>
        <strain evidence="4 5">cv. Jemalong A17</strain>
    </source>
</reference>
<dbReference type="SUPFAM" id="SSF81383">
    <property type="entry name" value="F-box domain"/>
    <property type="match status" value="1"/>
</dbReference>
<protein>
    <recommendedName>
        <fullName evidence="2">F-box domain-containing protein</fullName>
    </recommendedName>
</protein>
<evidence type="ECO:0000313" key="3">
    <source>
        <dbReference type="EMBL" id="KEH32804.1"/>
    </source>
</evidence>
<evidence type="ECO:0000256" key="1">
    <source>
        <dbReference type="SAM" id="MobiDB-lite"/>
    </source>
</evidence>
<reference evidence="4" key="3">
    <citation type="submission" date="2015-04" db="UniProtKB">
        <authorList>
            <consortium name="EnsemblPlants"/>
        </authorList>
    </citation>
    <scope>IDENTIFICATION</scope>
    <source>
        <strain evidence="4">cv. Jemalong A17</strain>
    </source>
</reference>
<dbReference type="Pfam" id="PF00646">
    <property type="entry name" value="F-box"/>
    <property type="match status" value="1"/>
</dbReference>
<dbReference type="HOGENOM" id="CLU_1035722_0_0_1"/>
<dbReference type="EnsemblPlants" id="KEH32804">
    <property type="protein sequence ID" value="KEH32804"/>
    <property type="gene ID" value="MTR_3g006480"/>
</dbReference>
<name>A0A072USK9_MEDTR</name>
<dbReference type="InterPro" id="IPR001810">
    <property type="entry name" value="F-box_dom"/>
</dbReference>
<dbReference type="InterPro" id="IPR036047">
    <property type="entry name" value="F-box-like_dom_sf"/>
</dbReference>
<reference evidence="3 5" key="1">
    <citation type="journal article" date="2011" name="Nature">
        <title>The Medicago genome provides insight into the evolution of rhizobial symbioses.</title>
        <authorList>
            <person name="Young N.D."/>
            <person name="Debelle F."/>
            <person name="Oldroyd G.E."/>
            <person name="Geurts R."/>
            <person name="Cannon S.B."/>
            <person name="Udvardi M.K."/>
            <person name="Benedito V.A."/>
            <person name="Mayer K.F."/>
            <person name="Gouzy J."/>
            <person name="Schoof H."/>
            <person name="Van de Peer Y."/>
            <person name="Proost S."/>
            <person name="Cook D.R."/>
            <person name="Meyers B.C."/>
            <person name="Spannagl M."/>
            <person name="Cheung F."/>
            <person name="De Mita S."/>
            <person name="Krishnakumar V."/>
            <person name="Gundlach H."/>
            <person name="Zhou S."/>
            <person name="Mudge J."/>
            <person name="Bharti A.K."/>
            <person name="Murray J.D."/>
            <person name="Naoumkina M.A."/>
            <person name="Rosen B."/>
            <person name="Silverstein K.A."/>
            <person name="Tang H."/>
            <person name="Rombauts S."/>
            <person name="Zhao P.X."/>
            <person name="Zhou P."/>
            <person name="Barbe V."/>
            <person name="Bardou P."/>
            <person name="Bechner M."/>
            <person name="Bellec A."/>
            <person name="Berger A."/>
            <person name="Berges H."/>
            <person name="Bidwell S."/>
            <person name="Bisseling T."/>
            <person name="Choisne N."/>
            <person name="Couloux A."/>
            <person name="Denny R."/>
            <person name="Deshpande S."/>
            <person name="Dai X."/>
            <person name="Doyle J.J."/>
            <person name="Dudez A.M."/>
            <person name="Farmer A.D."/>
            <person name="Fouteau S."/>
            <person name="Franken C."/>
            <person name="Gibelin C."/>
            <person name="Gish J."/>
            <person name="Goldstein S."/>
            <person name="Gonzalez A.J."/>
            <person name="Green P.J."/>
            <person name="Hallab A."/>
            <person name="Hartog M."/>
            <person name="Hua A."/>
            <person name="Humphray S.J."/>
            <person name="Jeong D.H."/>
            <person name="Jing Y."/>
            <person name="Jocker A."/>
            <person name="Kenton S.M."/>
            <person name="Kim D.J."/>
            <person name="Klee K."/>
            <person name="Lai H."/>
            <person name="Lang C."/>
            <person name="Lin S."/>
            <person name="Macmil S.L."/>
            <person name="Magdelenat G."/>
            <person name="Matthews L."/>
            <person name="McCorrison J."/>
            <person name="Monaghan E.L."/>
            <person name="Mun J.H."/>
            <person name="Najar F.Z."/>
            <person name="Nicholson C."/>
            <person name="Noirot C."/>
            <person name="O'Bleness M."/>
            <person name="Paule C.R."/>
            <person name="Poulain J."/>
            <person name="Prion F."/>
            <person name="Qin B."/>
            <person name="Qu C."/>
            <person name="Retzel E.F."/>
            <person name="Riddle C."/>
            <person name="Sallet E."/>
            <person name="Samain S."/>
            <person name="Samson N."/>
            <person name="Sanders I."/>
            <person name="Saurat O."/>
            <person name="Scarpelli C."/>
            <person name="Schiex T."/>
            <person name="Segurens B."/>
            <person name="Severin A.J."/>
            <person name="Sherrier D.J."/>
            <person name="Shi R."/>
            <person name="Sims S."/>
            <person name="Singer S.R."/>
            <person name="Sinharoy S."/>
            <person name="Sterck L."/>
            <person name="Viollet A."/>
            <person name="Wang B.B."/>
            <person name="Wang K."/>
            <person name="Wang M."/>
            <person name="Wang X."/>
            <person name="Warfsmann J."/>
            <person name="Weissenbach J."/>
            <person name="White D.D."/>
            <person name="White J.D."/>
            <person name="Wiley G.B."/>
            <person name="Wincker P."/>
            <person name="Xing Y."/>
            <person name="Yang L."/>
            <person name="Yao Z."/>
            <person name="Ying F."/>
            <person name="Zhai J."/>
            <person name="Zhou L."/>
            <person name="Zuber A."/>
            <person name="Denarie J."/>
            <person name="Dixon R.A."/>
            <person name="May G.D."/>
            <person name="Schwartz D.C."/>
            <person name="Rogers J."/>
            <person name="Quetier F."/>
            <person name="Town C.D."/>
            <person name="Roe B.A."/>
        </authorList>
    </citation>
    <scope>NUCLEOTIDE SEQUENCE [LARGE SCALE GENOMIC DNA]</scope>
    <source>
        <strain evidence="3">A17</strain>
        <strain evidence="4 5">cv. Jemalong A17</strain>
    </source>
</reference>
<dbReference type="PANTHER" id="PTHR31672">
    <property type="entry name" value="BNACNNG10540D PROTEIN"/>
    <property type="match status" value="1"/>
</dbReference>
<evidence type="ECO:0000259" key="2">
    <source>
        <dbReference type="PROSITE" id="PS50181"/>
    </source>
</evidence>
<evidence type="ECO:0000313" key="5">
    <source>
        <dbReference type="Proteomes" id="UP000002051"/>
    </source>
</evidence>
<accession>A0A072USK9</accession>
<dbReference type="PANTHER" id="PTHR31672:SF13">
    <property type="entry name" value="F-BOX PROTEIN CPR30-LIKE"/>
    <property type="match status" value="1"/>
</dbReference>
<dbReference type="PROSITE" id="PS50181">
    <property type="entry name" value="FBOX"/>
    <property type="match status" value="1"/>
</dbReference>